<dbReference type="PROSITE" id="PS00058">
    <property type="entry name" value="DNA_MISMATCH_REPAIR_1"/>
    <property type="match status" value="1"/>
</dbReference>
<dbReference type="GO" id="GO:0032300">
    <property type="term" value="C:mismatch repair complex"/>
    <property type="evidence" value="ECO:0007669"/>
    <property type="project" value="InterPro"/>
</dbReference>
<dbReference type="SUPFAM" id="SSF118116">
    <property type="entry name" value="DNA mismatch repair protein MutL"/>
    <property type="match status" value="1"/>
</dbReference>
<proteinExistence type="inferred from homology"/>
<dbReference type="InterPro" id="IPR038973">
    <property type="entry name" value="MutL/Mlh/Pms-like"/>
</dbReference>
<sequence>MPIKVLPPDLAAKIAAGEVVERPASVVKELIENSIDAGSSQITVEIKSGGVEQIKVSEDGHGIAAEDVAIAFQRHATSKIDSQEQLDAIATLGFRGEALPSIAAVSRTVITTRQPLNPGGFRMELLWGEAVISGSQGCPPGTTVEVSDLFGNLPARRKFLRSSSAETSRIQELVSRYALVFPGIRFQLMVDGRVSFTSPGNGLPREALLTVYGPEAATAMLEVHGEDPESGYQVDGFAGAPSLTRANRTYMAFFVNRRWVQSRMLSFAVEEAYSGLLQVKRYPLAALNISIPYDEVDVNSHPSKREVRFREENRVFSTVQRAVRSVLVADSPVPSLAPPPDSVYPAAVASTFFPRSAFGGVRNGASTHDYQSGFGGAPADATAPRQDVPPLKVVGQLKLTYIVAEGPAGMFLVDQHAAHERVLFDRICQKTAEQEPQSQPLLQPVSAELSPSQGDTLKLHHESLENYGFQFEPFGDGSYLLRAVPSIFGAGDPAKSLLDVLDMAGFEGLVRQKEDVTAASIACHGAIRAGKSLTEREMAALLEQLEATPNPHTCPHGRPTMVHFSSTHMEREFGRR</sequence>
<accession>A0A381NA34</accession>
<dbReference type="GO" id="GO:0016887">
    <property type="term" value="F:ATP hydrolysis activity"/>
    <property type="evidence" value="ECO:0007669"/>
    <property type="project" value="InterPro"/>
</dbReference>
<evidence type="ECO:0000256" key="2">
    <source>
        <dbReference type="ARBA" id="ARBA00022763"/>
    </source>
</evidence>
<organism evidence="6">
    <name type="scientific">marine metagenome</name>
    <dbReference type="NCBI Taxonomy" id="408172"/>
    <lineage>
        <taxon>unclassified sequences</taxon>
        <taxon>metagenomes</taxon>
        <taxon>ecological metagenomes</taxon>
    </lineage>
</organism>
<dbReference type="PANTHER" id="PTHR10073">
    <property type="entry name" value="DNA MISMATCH REPAIR PROTEIN MLH, PMS, MUTL"/>
    <property type="match status" value="1"/>
</dbReference>
<evidence type="ECO:0000256" key="1">
    <source>
        <dbReference type="ARBA" id="ARBA00006082"/>
    </source>
</evidence>
<dbReference type="InterPro" id="IPR002099">
    <property type="entry name" value="MutL/Mlh/PMS"/>
</dbReference>
<evidence type="ECO:0008006" key="7">
    <source>
        <dbReference type="Google" id="ProtNLM"/>
    </source>
</evidence>
<dbReference type="SMART" id="SM00853">
    <property type="entry name" value="MutL_C"/>
    <property type="match status" value="1"/>
</dbReference>
<feature type="domain" description="DNA mismatch repair protein S5" evidence="5">
    <location>
        <begin position="208"/>
        <end position="328"/>
    </location>
</feature>
<dbReference type="SMART" id="SM01340">
    <property type="entry name" value="DNA_mis_repair"/>
    <property type="match status" value="1"/>
</dbReference>
<dbReference type="Gene3D" id="3.30.230.10">
    <property type="match status" value="1"/>
</dbReference>
<protein>
    <recommendedName>
        <fullName evidence="7">DNA mismatch repair protein S5 domain-containing protein</fullName>
    </recommendedName>
</protein>
<dbReference type="CDD" id="cd16926">
    <property type="entry name" value="HATPase_MutL-MLH-PMS-like"/>
    <property type="match status" value="1"/>
</dbReference>
<dbReference type="AlphaFoldDB" id="A0A381NA34"/>
<evidence type="ECO:0000313" key="6">
    <source>
        <dbReference type="EMBL" id="SUZ51357.1"/>
    </source>
</evidence>
<feature type="domain" description="MutL C-terminal dimerisation" evidence="4">
    <location>
        <begin position="393"/>
        <end position="533"/>
    </location>
</feature>
<dbReference type="InterPro" id="IPR042120">
    <property type="entry name" value="MutL_C_dimsub"/>
</dbReference>
<dbReference type="InterPro" id="IPR020568">
    <property type="entry name" value="Ribosomal_Su5_D2-typ_SF"/>
</dbReference>
<dbReference type="InterPro" id="IPR036890">
    <property type="entry name" value="HATPase_C_sf"/>
</dbReference>
<name>A0A381NA34_9ZZZZ</name>
<reference evidence="6" key="1">
    <citation type="submission" date="2018-05" db="EMBL/GenBank/DDBJ databases">
        <authorList>
            <person name="Lanie J.A."/>
            <person name="Ng W.-L."/>
            <person name="Kazmierczak K.M."/>
            <person name="Andrzejewski T.M."/>
            <person name="Davidsen T.M."/>
            <person name="Wayne K.J."/>
            <person name="Tettelin H."/>
            <person name="Glass J.I."/>
            <person name="Rusch D."/>
            <person name="Podicherti R."/>
            <person name="Tsui H.-C.T."/>
            <person name="Winkler M.E."/>
        </authorList>
    </citation>
    <scope>NUCLEOTIDE SEQUENCE</scope>
</reference>
<gene>
    <name evidence="6" type="ORF">METZ01_LOCUS4211</name>
</gene>
<evidence type="ECO:0000259" key="4">
    <source>
        <dbReference type="SMART" id="SM00853"/>
    </source>
</evidence>
<dbReference type="GO" id="GO:0006298">
    <property type="term" value="P:mismatch repair"/>
    <property type="evidence" value="ECO:0007669"/>
    <property type="project" value="InterPro"/>
</dbReference>
<dbReference type="CDD" id="cd00782">
    <property type="entry name" value="MutL_Trans"/>
    <property type="match status" value="1"/>
</dbReference>
<dbReference type="InterPro" id="IPR014790">
    <property type="entry name" value="MutL_C"/>
</dbReference>
<dbReference type="NCBIfam" id="TIGR00585">
    <property type="entry name" value="mutl"/>
    <property type="match status" value="1"/>
</dbReference>
<dbReference type="InterPro" id="IPR013507">
    <property type="entry name" value="DNA_mismatch_S5_2-like"/>
</dbReference>
<dbReference type="InterPro" id="IPR014762">
    <property type="entry name" value="DNA_mismatch_repair_CS"/>
</dbReference>
<evidence type="ECO:0000256" key="3">
    <source>
        <dbReference type="ARBA" id="ARBA00023204"/>
    </source>
</evidence>
<dbReference type="InterPro" id="IPR014721">
    <property type="entry name" value="Ribsml_uS5_D2-typ_fold_subgr"/>
</dbReference>
<dbReference type="SUPFAM" id="SSF54211">
    <property type="entry name" value="Ribosomal protein S5 domain 2-like"/>
    <property type="match status" value="1"/>
</dbReference>
<dbReference type="Gene3D" id="3.30.1370.100">
    <property type="entry name" value="MutL, C-terminal domain, regulatory subdomain"/>
    <property type="match status" value="1"/>
</dbReference>
<keyword evidence="2" id="KW-0227">DNA damage</keyword>
<comment type="similarity">
    <text evidence="1">Belongs to the DNA mismatch repair MutL/HexB family.</text>
</comment>
<dbReference type="EMBL" id="UINC01000221">
    <property type="protein sequence ID" value="SUZ51357.1"/>
    <property type="molecule type" value="Genomic_DNA"/>
</dbReference>
<dbReference type="HAMAP" id="MF_00149">
    <property type="entry name" value="DNA_mis_repair"/>
    <property type="match status" value="1"/>
</dbReference>
<dbReference type="InterPro" id="IPR020667">
    <property type="entry name" value="DNA_mismatch_repair_MutL"/>
</dbReference>
<dbReference type="InterPro" id="IPR037198">
    <property type="entry name" value="MutL_C_sf"/>
</dbReference>
<dbReference type="GO" id="GO:0030983">
    <property type="term" value="F:mismatched DNA binding"/>
    <property type="evidence" value="ECO:0007669"/>
    <property type="project" value="InterPro"/>
</dbReference>
<dbReference type="GO" id="GO:0005524">
    <property type="term" value="F:ATP binding"/>
    <property type="evidence" value="ECO:0007669"/>
    <property type="project" value="InterPro"/>
</dbReference>
<dbReference type="Pfam" id="PF01119">
    <property type="entry name" value="DNA_mis_repair"/>
    <property type="match status" value="1"/>
</dbReference>
<dbReference type="PANTHER" id="PTHR10073:SF12">
    <property type="entry name" value="DNA MISMATCH REPAIR PROTEIN MLH1"/>
    <property type="match status" value="1"/>
</dbReference>
<dbReference type="GO" id="GO:0140664">
    <property type="term" value="F:ATP-dependent DNA damage sensor activity"/>
    <property type="evidence" value="ECO:0007669"/>
    <property type="project" value="InterPro"/>
</dbReference>
<evidence type="ECO:0000259" key="5">
    <source>
        <dbReference type="SMART" id="SM01340"/>
    </source>
</evidence>
<dbReference type="Pfam" id="PF13589">
    <property type="entry name" value="HATPase_c_3"/>
    <property type="match status" value="1"/>
</dbReference>
<dbReference type="InterPro" id="IPR042121">
    <property type="entry name" value="MutL_C_regsub"/>
</dbReference>
<dbReference type="Pfam" id="PF08676">
    <property type="entry name" value="MutL_C"/>
    <property type="match status" value="1"/>
</dbReference>
<dbReference type="FunFam" id="3.30.565.10:FF:000003">
    <property type="entry name" value="DNA mismatch repair endonuclease MutL"/>
    <property type="match status" value="1"/>
</dbReference>
<dbReference type="Gene3D" id="3.30.565.10">
    <property type="entry name" value="Histidine kinase-like ATPase, C-terminal domain"/>
    <property type="match status" value="1"/>
</dbReference>
<dbReference type="SUPFAM" id="SSF55874">
    <property type="entry name" value="ATPase domain of HSP90 chaperone/DNA topoisomerase II/histidine kinase"/>
    <property type="match status" value="1"/>
</dbReference>
<dbReference type="Gene3D" id="3.30.1540.20">
    <property type="entry name" value="MutL, C-terminal domain, dimerisation subdomain"/>
    <property type="match status" value="1"/>
</dbReference>
<keyword evidence="3" id="KW-0234">DNA repair</keyword>